<feature type="transmembrane region" description="Helical" evidence="2">
    <location>
        <begin position="78"/>
        <end position="102"/>
    </location>
</feature>
<keyword evidence="2" id="KW-0472">Membrane</keyword>
<evidence type="ECO:0000256" key="2">
    <source>
        <dbReference type="SAM" id="Phobius"/>
    </source>
</evidence>
<evidence type="ECO:0000313" key="3">
    <source>
        <dbReference type="EMBL" id="KPL80222.1"/>
    </source>
</evidence>
<sequence>MPRKQRSSKTITRVTIKPPSTPGQITISPGRTPINTEDSKPVASKSVPQVSAPLTEEQAIYRRIKLDFLGMIEKCSHVVFTTLPYLLAMLAGHFANEFYGFLAEGALEKLSEFRNYGNMVEGGLLLIGGAGIVIHNIFDLLTQAKADYDIFKKGGK</sequence>
<feature type="transmembrane region" description="Helical" evidence="2">
    <location>
        <begin position="122"/>
        <end position="142"/>
    </location>
</feature>
<dbReference type="EMBL" id="LGKP01000040">
    <property type="protein sequence ID" value="KPL80222.1"/>
    <property type="molecule type" value="Genomic_DNA"/>
</dbReference>
<keyword evidence="4" id="KW-1185">Reference proteome</keyword>
<name>A0A0P6YDW4_9CHLR</name>
<protein>
    <submittedName>
        <fullName evidence="3">Uncharacterized protein</fullName>
    </submittedName>
</protein>
<gene>
    <name evidence="3" type="ORF">SE18_24510</name>
</gene>
<reference evidence="3 4" key="1">
    <citation type="submission" date="2015-07" db="EMBL/GenBank/DDBJ databases">
        <title>Whole genome sequence of Herpetosiphon geysericola DSM 7119.</title>
        <authorList>
            <person name="Hemp J."/>
            <person name="Ward L.M."/>
            <person name="Pace L.A."/>
            <person name="Fischer W.W."/>
        </authorList>
    </citation>
    <scope>NUCLEOTIDE SEQUENCE [LARGE SCALE GENOMIC DNA]</scope>
    <source>
        <strain evidence="3 4">DSM 7119</strain>
    </source>
</reference>
<dbReference type="RefSeq" id="WP_054537106.1">
    <property type="nucleotide sequence ID" value="NZ_LGKP01000040.1"/>
</dbReference>
<organism evidence="3 4">
    <name type="scientific">Herpetosiphon geysericola</name>
    <dbReference type="NCBI Taxonomy" id="70996"/>
    <lineage>
        <taxon>Bacteria</taxon>
        <taxon>Bacillati</taxon>
        <taxon>Chloroflexota</taxon>
        <taxon>Chloroflexia</taxon>
        <taxon>Herpetosiphonales</taxon>
        <taxon>Herpetosiphonaceae</taxon>
        <taxon>Herpetosiphon</taxon>
    </lineage>
</organism>
<dbReference type="STRING" id="70996.SE18_24510"/>
<comment type="caution">
    <text evidence="3">The sequence shown here is derived from an EMBL/GenBank/DDBJ whole genome shotgun (WGS) entry which is preliminary data.</text>
</comment>
<proteinExistence type="predicted"/>
<feature type="region of interest" description="Disordered" evidence="1">
    <location>
        <begin position="1"/>
        <end position="48"/>
    </location>
</feature>
<accession>A0A0P6YDW4</accession>
<keyword evidence="2" id="KW-1133">Transmembrane helix</keyword>
<feature type="compositionally biased region" description="Polar residues" evidence="1">
    <location>
        <begin position="22"/>
        <end position="36"/>
    </location>
</feature>
<evidence type="ECO:0000256" key="1">
    <source>
        <dbReference type="SAM" id="MobiDB-lite"/>
    </source>
</evidence>
<dbReference type="Proteomes" id="UP000050277">
    <property type="component" value="Unassembled WGS sequence"/>
</dbReference>
<keyword evidence="2" id="KW-0812">Transmembrane</keyword>
<evidence type="ECO:0000313" key="4">
    <source>
        <dbReference type="Proteomes" id="UP000050277"/>
    </source>
</evidence>
<dbReference type="AlphaFoldDB" id="A0A0P6YDW4"/>